<evidence type="ECO:0000313" key="2">
    <source>
        <dbReference type="Proteomes" id="UP000814140"/>
    </source>
</evidence>
<accession>A0ACB8T2P0</accession>
<keyword evidence="2" id="KW-1185">Reference proteome</keyword>
<name>A0ACB8T2P0_9AGAM</name>
<comment type="caution">
    <text evidence="1">The sequence shown here is derived from an EMBL/GenBank/DDBJ whole genome shotgun (WGS) entry which is preliminary data.</text>
</comment>
<sequence>MSASAPPPHRRIEKVAVVGSGLAGLTAAYLLSHAHKRADVAFEEGPVEFEVHIFEKAESLGMDSHSVSLSLPGRVEEWRVDVPMRSFQGGYYPQLIALYKHLGVSFRHADFSYSFSYLKSLPSSFEFSSSKPSPSAVALNPTIVYNGASGRSGISVPTTLTQCYTSFAPYTLSRAFAKVSFYLTFTLSLIALFYNFLRLQLLATPLLRGPAAHTLSWAEWSEHATPRGVLARMLGLDVRWRAFISDICGPLFSAVCTAAREDVDTHPAEEFLDFVWKTFLTHHYVVSHGVRDVVARLTAELPATQVHLGAPTTKLLPDRTRPGLVSIVCSPTSGAAEQVTTGFSHVIFATQANHAAPLVAAYARALYASAELIPAHHAIKLSTCLAQFEYRQTIVVNHTDASLLPADARDRRDLNLVTALPSACPPPSEKSANETPSLLVPPTYAMTTHMLPRPHAYADAPDAIFQTTNPIVAPRAGSVLSVARLERALLTRAGKAAVGLLSAPEHEDTDAVGVLQGAARREMGGARAAGLWAVGAYAYHGIPLLEGCVAGAREVVERGVIGCEGGKVTGAPW</sequence>
<dbReference type="EMBL" id="MU277204">
    <property type="protein sequence ID" value="KAI0063114.1"/>
    <property type="molecule type" value="Genomic_DNA"/>
</dbReference>
<protein>
    <submittedName>
        <fullName evidence="1">Uncharacterized protein</fullName>
    </submittedName>
</protein>
<evidence type="ECO:0000313" key="1">
    <source>
        <dbReference type="EMBL" id="KAI0063114.1"/>
    </source>
</evidence>
<reference evidence="1" key="1">
    <citation type="submission" date="2021-03" db="EMBL/GenBank/DDBJ databases">
        <authorList>
            <consortium name="DOE Joint Genome Institute"/>
            <person name="Ahrendt S."/>
            <person name="Looney B.P."/>
            <person name="Miyauchi S."/>
            <person name="Morin E."/>
            <person name="Drula E."/>
            <person name="Courty P.E."/>
            <person name="Chicoki N."/>
            <person name="Fauchery L."/>
            <person name="Kohler A."/>
            <person name="Kuo A."/>
            <person name="Labutti K."/>
            <person name="Pangilinan J."/>
            <person name="Lipzen A."/>
            <person name="Riley R."/>
            <person name="Andreopoulos W."/>
            <person name="He G."/>
            <person name="Johnson J."/>
            <person name="Barry K.W."/>
            <person name="Grigoriev I.V."/>
            <person name="Nagy L."/>
            <person name="Hibbett D."/>
            <person name="Henrissat B."/>
            <person name="Matheny P.B."/>
            <person name="Labbe J."/>
            <person name="Martin F."/>
        </authorList>
    </citation>
    <scope>NUCLEOTIDE SEQUENCE</scope>
    <source>
        <strain evidence="1">HHB10654</strain>
    </source>
</reference>
<gene>
    <name evidence="1" type="ORF">BV25DRAFT_1824661</name>
</gene>
<organism evidence="1 2">
    <name type="scientific">Artomyces pyxidatus</name>
    <dbReference type="NCBI Taxonomy" id="48021"/>
    <lineage>
        <taxon>Eukaryota</taxon>
        <taxon>Fungi</taxon>
        <taxon>Dikarya</taxon>
        <taxon>Basidiomycota</taxon>
        <taxon>Agaricomycotina</taxon>
        <taxon>Agaricomycetes</taxon>
        <taxon>Russulales</taxon>
        <taxon>Auriscalpiaceae</taxon>
        <taxon>Artomyces</taxon>
    </lineage>
</organism>
<dbReference type="Proteomes" id="UP000814140">
    <property type="component" value="Unassembled WGS sequence"/>
</dbReference>
<proteinExistence type="predicted"/>
<reference evidence="1" key="2">
    <citation type="journal article" date="2022" name="New Phytol.">
        <title>Evolutionary transition to the ectomycorrhizal habit in the genomes of a hyperdiverse lineage of mushroom-forming fungi.</title>
        <authorList>
            <person name="Looney B."/>
            <person name="Miyauchi S."/>
            <person name="Morin E."/>
            <person name="Drula E."/>
            <person name="Courty P.E."/>
            <person name="Kohler A."/>
            <person name="Kuo A."/>
            <person name="LaButti K."/>
            <person name="Pangilinan J."/>
            <person name="Lipzen A."/>
            <person name="Riley R."/>
            <person name="Andreopoulos W."/>
            <person name="He G."/>
            <person name="Johnson J."/>
            <person name="Nolan M."/>
            <person name="Tritt A."/>
            <person name="Barry K.W."/>
            <person name="Grigoriev I.V."/>
            <person name="Nagy L.G."/>
            <person name="Hibbett D."/>
            <person name="Henrissat B."/>
            <person name="Matheny P.B."/>
            <person name="Labbe J."/>
            <person name="Martin F.M."/>
        </authorList>
    </citation>
    <scope>NUCLEOTIDE SEQUENCE</scope>
    <source>
        <strain evidence="1">HHB10654</strain>
    </source>
</reference>